<comment type="similarity">
    <text evidence="3">Belongs to the gas vesicle GvpF/GvpL family.</text>
</comment>
<evidence type="ECO:0000256" key="2">
    <source>
        <dbReference type="ARBA" id="ARBA00035108"/>
    </source>
</evidence>
<proteinExistence type="inferred from homology"/>
<dbReference type="AlphaFoldDB" id="A0A918LY53"/>
<evidence type="ECO:0000256" key="3">
    <source>
        <dbReference type="ARBA" id="ARBA00035643"/>
    </source>
</evidence>
<dbReference type="Pfam" id="PF06386">
    <property type="entry name" value="GvpL_GvpF"/>
    <property type="match status" value="1"/>
</dbReference>
<protein>
    <submittedName>
        <fullName evidence="4">Gas vesicle protein</fullName>
    </submittedName>
</protein>
<keyword evidence="1" id="KW-0304">Gas vesicle</keyword>
<dbReference type="GO" id="GO:0031412">
    <property type="term" value="P:gas vesicle organization"/>
    <property type="evidence" value="ECO:0007669"/>
    <property type="project" value="InterPro"/>
</dbReference>
<organism evidence="4 5">
    <name type="scientific">Streptomyces phaeofaciens</name>
    <dbReference type="NCBI Taxonomy" id="68254"/>
    <lineage>
        <taxon>Bacteria</taxon>
        <taxon>Bacillati</taxon>
        <taxon>Actinomycetota</taxon>
        <taxon>Actinomycetes</taxon>
        <taxon>Kitasatosporales</taxon>
        <taxon>Streptomycetaceae</taxon>
        <taxon>Streptomyces</taxon>
    </lineage>
</organism>
<evidence type="ECO:0000256" key="1">
    <source>
        <dbReference type="ARBA" id="ARBA00022987"/>
    </source>
</evidence>
<sequence>MTVVTADGVYVYAIVRARRRLPKGMSGVGSPAAPLRTIEQGQVAAVVSEAPPKLRARRRDLLAHQDLLLRLSDQGPVLPMRFGMVAPDEETVCGQLAAGEADHVAALEHLSGGVEVNVKAFPAQHALRSLLVDDKKLRRLRDEALRRPGYEANLRLGEAVAAALESRAAEAGRGLLRELTPRARAVASGPEVQGCVLNMSFLVDRGDSDDFRSAAEQFAETHSERVELRLAGPLPCYSFVSAEGTRVRTVGV</sequence>
<dbReference type="GO" id="GO:0031411">
    <property type="term" value="C:gas vesicle"/>
    <property type="evidence" value="ECO:0007669"/>
    <property type="project" value="UniProtKB-SubCell"/>
</dbReference>
<comment type="caution">
    <text evidence="4">The sequence shown here is derived from an EMBL/GenBank/DDBJ whole genome shotgun (WGS) entry which is preliminary data.</text>
</comment>
<dbReference type="PANTHER" id="PTHR36852:SF1">
    <property type="entry name" value="PROTEIN GVPL 2"/>
    <property type="match status" value="1"/>
</dbReference>
<evidence type="ECO:0000313" key="4">
    <source>
        <dbReference type="EMBL" id="GGT68218.1"/>
    </source>
</evidence>
<dbReference type="Proteomes" id="UP000646776">
    <property type="component" value="Unassembled WGS sequence"/>
</dbReference>
<dbReference type="PANTHER" id="PTHR36852">
    <property type="entry name" value="PROTEIN GVPL 2"/>
    <property type="match status" value="1"/>
</dbReference>
<name>A0A918LY53_9ACTN</name>
<reference evidence="4" key="1">
    <citation type="journal article" date="2014" name="Int. J. Syst. Evol. Microbiol.">
        <title>Complete genome sequence of Corynebacterium casei LMG S-19264T (=DSM 44701T), isolated from a smear-ripened cheese.</title>
        <authorList>
            <consortium name="US DOE Joint Genome Institute (JGI-PGF)"/>
            <person name="Walter F."/>
            <person name="Albersmeier A."/>
            <person name="Kalinowski J."/>
            <person name="Ruckert C."/>
        </authorList>
    </citation>
    <scope>NUCLEOTIDE SEQUENCE</scope>
    <source>
        <strain evidence="4">JCM 4125</strain>
    </source>
</reference>
<reference evidence="4" key="2">
    <citation type="submission" date="2020-09" db="EMBL/GenBank/DDBJ databases">
        <authorList>
            <person name="Sun Q."/>
            <person name="Ohkuma M."/>
        </authorList>
    </citation>
    <scope>NUCLEOTIDE SEQUENCE</scope>
    <source>
        <strain evidence="4">JCM 4125</strain>
    </source>
</reference>
<gene>
    <name evidence="4" type="ORF">GCM10010226_52450</name>
</gene>
<accession>A0A918LY53</accession>
<dbReference type="EMBL" id="BMSA01000017">
    <property type="protein sequence ID" value="GGT68218.1"/>
    <property type="molecule type" value="Genomic_DNA"/>
</dbReference>
<comment type="subcellular location">
    <subcellularLocation>
        <location evidence="2">Gas vesicle</location>
    </subcellularLocation>
</comment>
<evidence type="ECO:0000313" key="5">
    <source>
        <dbReference type="Proteomes" id="UP000646776"/>
    </source>
</evidence>
<dbReference type="InterPro" id="IPR009430">
    <property type="entry name" value="GvpL/GvpF"/>
</dbReference>
<keyword evidence="5" id="KW-1185">Reference proteome</keyword>